<gene>
    <name evidence="2" type="ORF">FBEOM_1451</name>
</gene>
<reference evidence="2" key="2">
    <citation type="submission" date="2020-02" db="EMBL/GenBank/DDBJ databases">
        <title>Identification and distribution of gene clusters putatively required for synthesis of sphingolipid metabolism inhibitors in phylogenetically diverse species of the filamentous fungus Fusarium.</title>
        <authorList>
            <person name="Kim H.-S."/>
            <person name="Busman M."/>
            <person name="Brown D.W."/>
            <person name="Divon H."/>
            <person name="Uhlig S."/>
            <person name="Proctor R.H."/>
        </authorList>
    </citation>
    <scope>NUCLEOTIDE SEQUENCE</scope>
    <source>
        <strain evidence="2">NRRL 25174</strain>
    </source>
</reference>
<dbReference type="PANTHER" id="PTHR33112">
    <property type="entry name" value="DOMAIN PROTEIN, PUTATIVE-RELATED"/>
    <property type="match status" value="1"/>
</dbReference>
<sequence>MRSIPWLLMRARAGDPAQKFGAQTARLIPQNTSHLDSTIQALKWLKKCLLSKDCLESCTHIMDDDLLRDLTRARGVNDGDELKPVSPLQEHDESMEEKEARRLQLCKDIQFLHERKTSDNIFLGEERAARLVEIIYTGYNIKLKLVPGSECTTYAALSYRWGGLDAIWQTTIKNLNTRLVDFSVDELPKTLSDTVQAVRQLGLKWIWIDSLCIVQDDEDDWAREAVKMAAIYQNALVTIGADSSEDAKAGLYNEKSSSMFSENDSFGICSRLSTGEESSIFLFPDQKTRLDRSVTNLRDMGDILSHCSLRDRGWAMQERILSPRIIHFAADQLYWECYHGIQESEDKLLWVGRNINIPKLAHRVKPANDGKEKEKEVNSLLRYWYVHLVGGDYSRRSLTFSDDKLLAISGVAKTFDNIHPLGYMAGHWCEDDDELVKSLCWKRGGPGKKSAKYRAPSWSWASQDSAIDYGHFDLVGTGDDTVVAEPVAMEGGSPDGTPFGRYNSGYLQIKVKVGHGILVPNRGHDFSDYRQYGDGGGYTIEPLKERCAFLLLDGGETSDLVWLDETRTNNEESATEPIDVQVVMLSEIRPDGEKPRPGACLVCTLDEKYYLTRIGFTECLKYWKEGHGEKPLVSGPSLCDKKAITAILI</sequence>
<reference evidence="2" key="1">
    <citation type="journal article" date="2017" name="Mycologia">
        <title>Fusarium algeriense, sp. nov., a novel toxigenic crown rot pathogen of durum wheat from Algeria is nested in the Fusarium burgessii species complex.</title>
        <authorList>
            <person name="Laraba I."/>
            <person name="Keddad A."/>
            <person name="Boureghda H."/>
            <person name="Abdallah N."/>
            <person name="Vaughan M.M."/>
            <person name="Proctor R.H."/>
            <person name="Busman M."/>
            <person name="O'Donnell K."/>
        </authorList>
    </citation>
    <scope>NUCLEOTIDE SEQUENCE</scope>
    <source>
        <strain evidence="2">NRRL 25174</strain>
    </source>
</reference>
<accession>A0A9P5ATB1</accession>
<evidence type="ECO:0000259" key="1">
    <source>
        <dbReference type="Pfam" id="PF06985"/>
    </source>
</evidence>
<evidence type="ECO:0000313" key="2">
    <source>
        <dbReference type="EMBL" id="KAF4344553.1"/>
    </source>
</evidence>
<dbReference type="PANTHER" id="PTHR33112:SF16">
    <property type="entry name" value="HETEROKARYON INCOMPATIBILITY DOMAIN-CONTAINING PROTEIN"/>
    <property type="match status" value="1"/>
</dbReference>
<name>A0A9P5ATB1_9HYPO</name>
<dbReference type="AlphaFoldDB" id="A0A9P5ATB1"/>
<organism evidence="2 3">
    <name type="scientific">Fusarium beomiforme</name>
    <dbReference type="NCBI Taxonomy" id="44412"/>
    <lineage>
        <taxon>Eukaryota</taxon>
        <taxon>Fungi</taxon>
        <taxon>Dikarya</taxon>
        <taxon>Ascomycota</taxon>
        <taxon>Pezizomycotina</taxon>
        <taxon>Sordariomycetes</taxon>
        <taxon>Hypocreomycetidae</taxon>
        <taxon>Hypocreales</taxon>
        <taxon>Nectriaceae</taxon>
        <taxon>Fusarium</taxon>
        <taxon>Fusarium burgessii species complex</taxon>
    </lineage>
</organism>
<proteinExistence type="predicted"/>
<dbReference type="Pfam" id="PF06985">
    <property type="entry name" value="HET"/>
    <property type="match status" value="1"/>
</dbReference>
<comment type="caution">
    <text evidence="2">The sequence shown here is derived from an EMBL/GenBank/DDBJ whole genome shotgun (WGS) entry which is preliminary data.</text>
</comment>
<dbReference type="EMBL" id="PVQB02000047">
    <property type="protein sequence ID" value="KAF4344553.1"/>
    <property type="molecule type" value="Genomic_DNA"/>
</dbReference>
<feature type="domain" description="Heterokaryon incompatibility" evidence="1">
    <location>
        <begin position="154"/>
        <end position="318"/>
    </location>
</feature>
<dbReference type="OrthoDB" id="5362512at2759"/>
<keyword evidence="3" id="KW-1185">Reference proteome</keyword>
<dbReference type="Proteomes" id="UP000730481">
    <property type="component" value="Unassembled WGS sequence"/>
</dbReference>
<dbReference type="InterPro" id="IPR010730">
    <property type="entry name" value="HET"/>
</dbReference>
<evidence type="ECO:0000313" key="3">
    <source>
        <dbReference type="Proteomes" id="UP000730481"/>
    </source>
</evidence>
<protein>
    <submittedName>
        <fullName evidence="2">Het domain protein</fullName>
    </submittedName>
</protein>